<dbReference type="GO" id="GO:0048027">
    <property type="term" value="F:mRNA 5'-UTR binding"/>
    <property type="evidence" value="ECO:0007669"/>
    <property type="project" value="InterPro"/>
</dbReference>
<keyword evidence="3" id="KW-0694">RNA-binding</keyword>
<sequence length="133" mass="15010">MSLKFRIPVGEKIVVNGAVLTNTGNKAMHFSLENDASIMRERDILLPDDVKTPLENVYLFVQLMYIEPGSHDTHHKSFQDSAQIAFLSTADNEERNLVFEVVGLVGEKNYYSALKLLQKYFKAIESAAEESTK</sequence>
<evidence type="ECO:0000313" key="4">
    <source>
        <dbReference type="EMBL" id="MZR31424.1"/>
    </source>
</evidence>
<dbReference type="GO" id="GO:0044781">
    <property type="term" value="P:bacterial-type flagellum organization"/>
    <property type="evidence" value="ECO:0007669"/>
    <property type="project" value="UniProtKB-KW"/>
</dbReference>
<gene>
    <name evidence="4" type="ORF">GQE98_12340</name>
</gene>
<accession>A0A6L8WA06</accession>
<dbReference type="GO" id="GO:0006402">
    <property type="term" value="P:mRNA catabolic process"/>
    <property type="evidence" value="ECO:0007669"/>
    <property type="project" value="InterPro"/>
</dbReference>
<evidence type="ECO:0000256" key="1">
    <source>
        <dbReference type="ARBA" id="ARBA00022491"/>
    </source>
</evidence>
<dbReference type="AlphaFoldDB" id="A0A6L8WA06"/>
<evidence type="ECO:0008006" key="6">
    <source>
        <dbReference type="Google" id="ProtNLM"/>
    </source>
</evidence>
<keyword evidence="2" id="KW-1005">Bacterial flagellum biogenesis</keyword>
<evidence type="ECO:0000313" key="5">
    <source>
        <dbReference type="Proteomes" id="UP000476030"/>
    </source>
</evidence>
<organism evidence="4 5">
    <name type="scientific">Sneathiella litorea</name>
    <dbReference type="NCBI Taxonomy" id="2606216"/>
    <lineage>
        <taxon>Bacteria</taxon>
        <taxon>Pseudomonadati</taxon>
        <taxon>Pseudomonadota</taxon>
        <taxon>Alphaproteobacteria</taxon>
        <taxon>Sneathiellales</taxon>
        <taxon>Sneathiellaceae</taxon>
        <taxon>Sneathiella</taxon>
    </lineage>
</organism>
<keyword evidence="5" id="KW-1185">Reference proteome</keyword>
<dbReference type="EMBL" id="WTUW01000002">
    <property type="protein sequence ID" value="MZR31424.1"/>
    <property type="molecule type" value="Genomic_DNA"/>
</dbReference>
<comment type="caution">
    <text evidence="4">The sequence shown here is derived from an EMBL/GenBank/DDBJ whole genome shotgun (WGS) entry which is preliminary data.</text>
</comment>
<protein>
    <recommendedName>
        <fullName evidence="6">Flagellar protein FlbT</fullName>
    </recommendedName>
</protein>
<dbReference type="InterPro" id="IPR009967">
    <property type="entry name" value="Flagellum_FlbT"/>
</dbReference>
<name>A0A6L8WA06_9PROT</name>
<reference evidence="4 5" key="1">
    <citation type="submission" date="2019-12" db="EMBL/GenBank/DDBJ databases">
        <title>Snethiella sp. nov. sp. isolated from sea sand.</title>
        <authorList>
            <person name="Kim J."/>
            <person name="Jeong S.E."/>
            <person name="Jung H.S."/>
            <person name="Jeon C.O."/>
        </authorList>
    </citation>
    <scope>NUCLEOTIDE SEQUENCE [LARGE SCALE GENOMIC DNA]</scope>
    <source>
        <strain evidence="4 5">DP05</strain>
    </source>
</reference>
<dbReference type="Pfam" id="PF07378">
    <property type="entry name" value="FlbT"/>
    <property type="match status" value="1"/>
</dbReference>
<evidence type="ECO:0000256" key="2">
    <source>
        <dbReference type="ARBA" id="ARBA00022795"/>
    </source>
</evidence>
<dbReference type="RefSeq" id="WP_161315929.1">
    <property type="nucleotide sequence ID" value="NZ_WTUW01000002.1"/>
</dbReference>
<proteinExistence type="predicted"/>
<dbReference type="Proteomes" id="UP000476030">
    <property type="component" value="Unassembled WGS sequence"/>
</dbReference>
<dbReference type="GO" id="GO:1902209">
    <property type="term" value="P:negative regulation of bacterial-type flagellum assembly"/>
    <property type="evidence" value="ECO:0007669"/>
    <property type="project" value="InterPro"/>
</dbReference>
<evidence type="ECO:0000256" key="3">
    <source>
        <dbReference type="ARBA" id="ARBA00022884"/>
    </source>
</evidence>
<keyword evidence="1" id="KW-0678">Repressor</keyword>